<dbReference type="InterPro" id="IPR032781">
    <property type="entry name" value="ABC_tran_Xtn"/>
</dbReference>
<dbReference type="Proteomes" id="UP000545386">
    <property type="component" value="Unassembled WGS sequence"/>
</dbReference>
<gene>
    <name evidence="12" type="primary">uup</name>
    <name evidence="14" type="ORF">GTU67_10565</name>
</gene>
<comment type="caution">
    <text evidence="14">The sequence shown here is derived from an EMBL/GenBank/DDBJ whole genome shotgun (WGS) entry which is preliminary data.</text>
</comment>
<feature type="binding site" evidence="12">
    <location>
        <begin position="38"/>
        <end position="45"/>
    </location>
    <ligand>
        <name>ATP</name>
        <dbReference type="ChEBI" id="CHEBI:30616"/>
        <label>1</label>
    </ligand>
</feature>
<dbReference type="HAMAP" id="MF_00848">
    <property type="entry name" value="Uup"/>
    <property type="match status" value="1"/>
</dbReference>
<keyword evidence="9 12" id="KW-0234">DNA repair</keyword>
<evidence type="ECO:0000256" key="5">
    <source>
        <dbReference type="ARBA" id="ARBA00022763"/>
    </source>
</evidence>
<dbReference type="PROSITE" id="PS00211">
    <property type="entry name" value="ABC_TRANSPORTER_1"/>
    <property type="match status" value="1"/>
</dbReference>
<evidence type="ECO:0000256" key="8">
    <source>
        <dbReference type="ARBA" id="ARBA00023125"/>
    </source>
</evidence>
<comment type="similarity">
    <text evidence="11 12">Belongs to the ABC transporter superfamily. ABCF family. Uup subfamily.</text>
</comment>
<dbReference type="InterPro" id="IPR003439">
    <property type="entry name" value="ABC_transporter-like_ATP-bd"/>
</dbReference>
<organism evidence="14 15">
    <name type="scientific">Pusillimonas minor</name>
    <dbReference type="NCBI Taxonomy" id="2697024"/>
    <lineage>
        <taxon>Bacteria</taxon>
        <taxon>Pseudomonadati</taxon>
        <taxon>Pseudomonadota</taxon>
        <taxon>Betaproteobacteria</taxon>
        <taxon>Burkholderiales</taxon>
        <taxon>Alcaligenaceae</taxon>
        <taxon>Pusillimonas</taxon>
    </lineage>
</organism>
<proteinExistence type="inferred from homology"/>
<dbReference type="InterPro" id="IPR032524">
    <property type="entry name" value="ABC_tran_C"/>
</dbReference>
<dbReference type="GO" id="GO:0016887">
    <property type="term" value="F:ATP hydrolysis activity"/>
    <property type="evidence" value="ECO:0007669"/>
    <property type="project" value="UniProtKB-UniRule"/>
</dbReference>
<evidence type="ECO:0000256" key="12">
    <source>
        <dbReference type="HAMAP-Rule" id="MF_00848"/>
    </source>
</evidence>
<evidence type="ECO:0000256" key="1">
    <source>
        <dbReference type="ARBA" id="ARBA00022475"/>
    </source>
</evidence>
<dbReference type="InterPro" id="IPR027417">
    <property type="entry name" value="P-loop_NTPase"/>
</dbReference>
<dbReference type="FunFam" id="3.40.50.300:FF:000309">
    <property type="entry name" value="ABC transporter ATP-binding protein"/>
    <property type="match status" value="1"/>
</dbReference>
<accession>A0A842HRR2</accession>
<dbReference type="Pfam" id="PF00005">
    <property type="entry name" value="ABC_tran"/>
    <property type="match status" value="2"/>
</dbReference>
<dbReference type="GO" id="GO:0003677">
    <property type="term" value="F:DNA binding"/>
    <property type="evidence" value="ECO:0007669"/>
    <property type="project" value="UniProtKB-UniRule"/>
</dbReference>
<comment type="subcellular location">
    <subcellularLocation>
        <location evidence="12">Cytoplasm</location>
    </subcellularLocation>
    <text evidence="12">Associates with ribosomes.</text>
</comment>
<evidence type="ECO:0000256" key="6">
    <source>
        <dbReference type="ARBA" id="ARBA00022801"/>
    </source>
</evidence>
<dbReference type="PROSITE" id="PS50893">
    <property type="entry name" value="ABC_TRANSPORTER_2"/>
    <property type="match status" value="2"/>
</dbReference>
<dbReference type="Pfam" id="PF12848">
    <property type="entry name" value="ABC_tran_Xtn"/>
    <property type="match status" value="1"/>
</dbReference>
<feature type="domain" description="ABC transporter" evidence="13">
    <location>
        <begin position="286"/>
        <end position="503"/>
    </location>
</feature>
<evidence type="ECO:0000313" key="14">
    <source>
        <dbReference type="EMBL" id="MBC2770352.1"/>
    </source>
</evidence>
<evidence type="ECO:0000256" key="10">
    <source>
        <dbReference type="ARBA" id="ARBA00049360"/>
    </source>
</evidence>
<dbReference type="EMBL" id="JACJUU010000008">
    <property type="protein sequence ID" value="MBC2770352.1"/>
    <property type="molecule type" value="Genomic_DNA"/>
</dbReference>
<dbReference type="GO" id="GO:0043022">
    <property type="term" value="F:ribosome binding"/>
    <property type="evidence" value="ECO:0007669"/>
    <property type="project" value="UniProtKB-UniRule"/>
</dbReference>
<keyword evidence="8 12" id="KW-0238">DNA-binding</keyword>
<dbReference type="GO" id="GO:0006281">
    <property type="term" value="P:DNA repair"/>
    <property type="evidence" value="ECO:0007669"/>
    <property type="project" value="UniProtKB-KW"/>
</dbReference>
<dbReference type="Pfam" id="PF16326">
    <property type="entry name" value="ABC_tran_CTD"/>
    <property type="match status" value="1"/>
</dbReference>
<keyword evidence="15" id="KW-1185">Reference proteome</keyword>
<dbReference type="Gene3D" id="1.10.287.380">
    <property type="entry name" value="Valyl-tRNA synthetase, C-terminal domain"/>
    <property type="match status" value="1"/>
</dbReference>
<evidence type="ECO:0000256" key="9">
    <source>
        <dbReference type="ARBA" id="ARBA00023204"/>
    </source>
</evidence>
<dbReference type="InterPro" id="IPR017871">
    <property type="entry name" value="ABC_transporter-like_CS"/>
</dbReference>
<keyword evidence="1" id="KW-0472">Membrane</keyword>
<keyword evidence="6 12" id="KW-0378">Hydrolase</keyword>
<protein>
    <recommendedName>
        <fullName evidence="12">ATP-binding protein Uup</fullName>
        <ecNumber evidence="12">3.6.1.-</ecNumber>
    </recommendedName>
</protein>
<evidence type="ECO:0000313" key="15">
    <source>
        <dbReference type="Proteomes" id="UP000545386"/>
    </source>
</evidence>
<keyword evidence="2 12" id="KW-0963">Cytoplasm</keyword>
<evidence type="ECO:0000256" key="7">
    <source>
        <dbReference type="ARBA" id="ARBA00022840"/>
    </source>
</evidence>
<dbReference type="InterPro" id="IPR037118">
    <property type="entry name" value="Val-tRNA_synth_C_sf"/>
</dbReference>
<feature type="binding site" evidence="12">
    <location>
        <begin position="318"/>
        <end position="325"/>
    </location>
    <ligand>
        <name>ATP</name>
        <dbReference type="ChEBI" id="CHEBI:30616"/>
        <label>2</label>
    </ligand>
</feature>
<dbReference type="PANTHER" id="PTHR42855:SF1">
    <property type="entry name" value="ABC TRANSPORTER DOMAIN-CONTAINING PROTEIN"/>
    <property type="match status" value="1"/>
</dbReference>
<reference evidence="14 15" key="1">
    <citation type="submission" date="2020-08" db="EMBL/GenBank/DDBJ databases">
        <title>Paraeoetvoesia sp. YC-7-48 draft genome sequence.</title>
        <authorList>
            <person name="Yao L."/>
        </authorList>
    </citation>
    <scope>NUCLEOTIDE SEQUENCE [LARGE SCALE GENOMIC DNA]</scope>
    <source>
        <strain evidence="15">YC-7-48</strain>
    </source>
</reference>
<sequence length="611" mass="67712">MATPLVTLTQIQLAYGHHPLLDHADLTLSSGERVGLIGRNGAGKSSLLKLIDGRNTPDDGDIMRIGGLKIATVEQEPDLPSDSTVLDVLCADYLETEDWARPARAQALIDELGLNADALIVGLSGGTRKRVALAKALADEPDLLLLDEPTNHLDFIGIAWLEKLLQNARCSVVIITHDRRFLDAVATRIVELDRGKLFSFPGNFTQWQQRKAEWLEAEKEQNAKFDKFLAQEEVWIRKGVEARRTRNEGRVRRLEQLRRERTARRERSGNVNLAVAEGQRSGKLVAELQHVSHGYGDKRLINDLTTVILRKDRIGLIGPNGAGKTTLLKIILGKLEPNEGIVKLGTNLTIGYFDQMRSQLDENTTLADTISPGSEWVEIGDQRKHIMSYLEDFLFPPARARSPVSSLSGGERARLVLARMFARPTNILVLDEPTNDLDIETLELLEELLQDYPGTVLLVSHDRAFLNNVVTQTLAWEGGGLWREYAGGYDDWLEQRPADVPVFAPNENKSVAERDASAAKPAVKPASRAKPAKAGRITSWEQKELDALPETIAALEARQSALVDALADGEIYTKDPDRVHEINSELATIEAELGKSFERWEALEAKQAAAD</sequence>
<comment type="function">
    <text evidence="12">Probably plays a role in ribosome assembly or function. May be involved in resolution of branched DNA intermediates that result from template switching in postreplication gaps. Binds DNA and has ATPase activity.</text>
</comment>
<comment type="catalytic activity">
    <reaction evidence="10 12">
        <text>ATP + H2O = ADP + phosphate + H(+)</text>
        <dbReference type="Rhea" id="RHEA:13065"/>
        <dbReference type="ChEBI" id="CHEBI:15377"/>
        <dbReference type="ChEBI" id="CHEBI:15378"/>
        <dbReference type="ChEBI" id="CHEBI:30616"/>
        <dbReference type="ChEBI" id="CHEBI:43474"/>
        <dbReference type="ChEBI" id="CHEBI:456216"/>
    </reaction>
</comment>
<dbReference type="RefSeq" id="WP_185780037.1">
    <property type="nucleotide sequence ID" value="NZ_JACJUU010000008.1"/>
</dbReference>
<keyword evidence="4 12" id="KW-0547">Nucleotide-binding</keyword>
<keyword evidence="3 12" id="KW-0677">Repeat</keyword>
<dbReference type="GO" id="GO:0005737">
    <property type="term" value="C:cytoplasm"/>
    <property type="evidence" value="ECO:0007669"/>
    <property type="project" value="UniProtKB-SubCell"/>
</dbReference>
<keyword evidence="1" id="KW-1003">Cell membrane</keyword>
<dbReference type="CDD" id="cd03221">
    <property type="entry name" value="ABCF_EF-3"/>
    <property type="match status" value="2"/>
</dbReference>
<evidence type="ECO:0000256" key="4">
    <source>
        <dbReference type="ARBA" id="ARBA00022741"/>
    </source>
</evidence>
<dbReference type="FunFam" id="3.40.50.300:FF:000011">
    <property type="entry name" value="Putative ABC transporter ATP-binding component"/>
    <property type="match status" value="1"/>
</dbReference>
<dbReference type="EC" id="3.6.1.-" evidence="12"/>
<dbReference type="Gene3D" id="3.40.50.300">
    <property type="entry name" value="P-loop containing nucleotide triphosphate hydrolases"/>
    <property type="match status" value="2"/>
</dbReference>
<dbReference type="PANTHER" id="PTHR42855">
    <property type="entry name" value="ABC TRANSPORTER ATP-BINDING SUBUNIT"/>
    <property type="match status" value="1"/>
</dbReference>
<dbReference type="SMART" id="SM00382">
    <property type="entry name" value="AAA"/>
    <property type="match status" value="2"/>
</dbReference>
<evidence type="ECO:0000256" key="11">
    <source>
        <dbReference type="ARBA" id="ARBA00061478"/>
    </source>
</evidence>
<evidence type="ECO:0000256" key="2">
    <source>
        <dbReference type="ARBA" id="ARBA00022490"/>
    </source>
</evidence>
<name>A0A842HRR2_9BURK</name>
<dbReference type="InterPro" id="IPR003593">
    <property type="entry name" value="AAA+_ATPase"/>
</dbReference>
<feature type="domain" description="ABC transporter" evidence="13">
    <location>
        <begin position="6"/>
        <end position="219"/>
    </location>
</feature>
<keyword evidence="7 12" id="KW-0067">ATP-binding</keyword>
<dbReference type="GO" id="GO:0005524">
    <property type="term" value="F:ATP binding"/>
    <property type="evidence" value="ECO:0007669"/>
    <property type="project" value="UniProtKB-UniRule"/>
</dbReference>
<evidence type="ECO:0000259" key="13">
    <source>
        <dbReference type="PROSITE" id="PS50893"/>
    </source>
</evidence>
<dbReference type="AlphaFoldDB" id="A0A842HRR2"/>
<dbReference type="SUPFAM" id="SSF52540">
    <property type="entry name" value="P-loop containing nucleoside triphosphate hydrolases"/>
    <property type="match status" value="2"/>
</dbReference>
<keyword evidence="5 12" id="KW-0227">DNA damage</keyword>
<dbReference type="InterPro" id="IPR043686">
    <property type="entry name" value="Uup"/>
</dbReference>
<evidence type="ECO:0000256" key="3">
    <source>
        <dbReference type="ARBA" id="ARBA00022737"/>
    </source>
</evidence>
<dbReference type="InterPro" id="IPR051309">
    <property type="entry name" value="ABCF_ATPase"/>
</dbReference>